<feature type="compositionally biased region" description="Basic residues" evidence="1">
    <location>
        <begin position="31"/>
        <end position="42"/>
    </location>
</feature>
<feature type="compositionally biased region" description="Basic and acidic residues" evidence="1">
    <location>
        <begin position="50"/>
        <end position="60"/>
    </location>
</feature>
<dbReference type="AlphaFoldDB" id="A0AAV7MD09"/>
<evidence type="ECO:0000313" key="2">
    <source>
        <dbReference type="EMBL" id="KAJ1100660.1"/>
    </source>
</evidence>
<proteinExistence type="predicted"/>
<evidence type="ECO:0000256" key="1">
    <source>
        <dbReference type="SAM" id="MobiDB-lite"/>
    </source>
</evidence>
<dbReference type="Proteomes" id="UP001066276">
    <property type="component" value="Chromosome 10"/>
</dbReference>
<reference evidence="2" key="1">
    <citation type="journal article" date="2022" name="bioRxiv">
        <title>Sequencing and chromosome-scale assembly of the giantPleurodeles waltlgenome.</title>
        <authorList>
            <person name="Brown T."/>
            <person name="Elewa A."/>
            <person name="Iarovenko S."/>
            <person name="Subramanian E."/>
            <person name="Araus A.J."/>
            <person name="Petzold A."/>
            <person name="Susuki M."/>
            <person name="Suzuki K.-i.T."/>
            <person name="Hayashi T."/>
            <person name="Toyoda A."/>
            <person name="Oliveira C."/>
            <person name="Osipova E."/>
            <person name="Leigh N.D."/>
            <person name="Simon A."/>
            <person name="Yun M.H."/>
        </authorList>
    </citation>
    <scope>NUCLEOTIDE SEQUENCE</scope>
    <source>
        <strain evidence="2">20211129_DDA</strain>
        <tissue evidence="2">Liver</tissue>
    </source>
</reference>
<gene>
    <name evidence="2" type="ORF">NDU88_005741</name>
</gene>
<accession>A0AAV7MD09</accession>
<feature type="region of interest" description="Disordered" evidence="1">
    <location>
        <begin position="26"/>
        <end position="144"/>
    </location>
</feature>
<protein>
    <submittedName>
        <fullName evidence="2">Uncharacterized protein</fullName>
    </submittedName>
</protein>
<name>A0AAV7MD09_PLEWA</name>
<feature type="compositionally biased region" description="Basic and acidic residues" evidence="1">
    <location>
        <begin position="122"/>
        <end position="134"/>
    </location>
</feature>
<sequence>MNNRPTDNGWKVPQVDSYCIDWISGQSKQAVQHHARTKRQGRRPSSFGEAQHRGPEEAVRSRTGPRTGAAPERRIPPLTSKYDPDLADRIAPAANSARGPRWGRGGPRPPTPPTGPSTVDIAADRNGEPNRSDEPPSLSCTLGSNYVYGSTKKARCTRHSTAIGTQG</sequence>
<comment type="caution">
    <text evidence="2">The sequence shown here is derived from an EMBL/GenBank/DDBJ whole genome shotgun (WGS) entry which is preliminary data.</text>
</comment>
<evidence type="ECO:0000313" key="3">
    <source>
        <dbReference type="Proteomes" id="UP001066276"/>
    </source>
</evidence>
<keyword evidence="3" id="KW-1185">Reference proteome</keyword>
<organism evidence="2 3">
    <name type="scientific">Pleurodeles waltl</name>
    <name type="common">Iberian ribbed newt</name>
    <dbReference type="NCBI Taxonomy" id="8319"/>
    <lineage>
        <taxon>Eukaryota</taxon>
        <taxon>Metazoa</taxon>
        <taxon>Chordata</taxon>
        <taxon>Craniata</taxon>
        <taxon>Vertebrata</taxon>
        <taxon>Euteleostomi</taxon>
        <taxon>Amphibia</taxon>
        <taxon>Batrachia</taxon>
        <taxon>Caudata</taxon>
        <taxon>Salamandroidea</taxon>
        <taxon>Salamandridae</taxon>
        <taxon>Pleurodelinae</taxon>
        <taxon>Pleurodeles</taxon>
    </lineage>
</organism>
<dbReference type="EMBL" id="JANPWB010000014">
    <property type="protein sequence ID" value="KAJ1100660.1"/>
    <property type="molecule type" value="Genomic_DNA"/>
</dbReference>